<sequence length="230" mass="26534">MQENNSQNANLILNRLKKTLKIATDIELSKILNVKPNTISSWKKRNTVDYNTIISICELYEIDLNSIFFNQKPKNTVDYLFSKTPLVSSELQFQYCIDKESLIEILPVYHFPFIKSDNTILFQVSSNNMHPLIKSNSFVVCESIKIDEIKNNSLVAITSKTKGFFINRILLNKINNDVLILNNENSFFSNIEIKKAEINEVWIIKGVLSYDLCSEVNSKQTEQNNKTLLQ</sequence>
<accession>A0ABV9P0R0</accession>
<protein>
    <submittedName>
        <fullName evidence="2">Helix-turn-helix domain-containing protein</fullName>
    </submittedName>
</protein>
<dbReference type="Proteomes" id="UP001595885">
    <property type="component" value="Unassembled WGS sequence"/>
</dbReference>
<keyword evidence="3" id="KW-1185">Reference proteome</keyword>
<proteinExistence type="predicted"/>
<dbReference type="RefSeq" id="WP_379738466.1">
    <property type="nucleotide sequence ID" value="NZ_JBHSGW010000002.1"/>
</dbReference>
<dbReference type="PROSITE" id="PS50943">
    <property type="entry name" value="HTH_CROC1"/>
    <property type="match status" value="1"/>
</dbReference>
<evidence type="ECO:0000313" key="3">
    <source>
        <dbReference type="Proteomes" id="UP001595885"/>
    </source>
</evidence>
<evidence type="ECO:0000313" key="2">
    <source>
        <dbReference type="EMBL" id="MFC4739173.1"/>
    </source>
</evidence>
<dbReference type="InterPro" id="IPR010744">
    <property type="entry name" value="Phage_CI_N"/>
</dbReference>
<dbReference type="SUPFAM" id="SSF51306">
    <property type="entry name" value="LexA/Signal peptidase"/>
    <property type="match status" value="1"/>
</dbReference>
<evidence type="ECO:0000259" key="1">
    <source>
        <dbReference type="PROSITE" id="PS50943"/>
    </source>
</evidence>
<dbReference type="Pfam" id="PF00717">
    <property type="entry name" value="Peptidase_S24"/>
    <property type="match status" value="1"/>
</dbReference>
<gene>
    <name evidence="2" type="ORF">ACFO3U_04135</name>
</gene>
<dbReference type="InterPro" id="IPR015927">
    <property type="entry name" value="Peptidase_S24_S26A/B/C"/>
</dbReference>
<dbReference type="Gene3D" id="2.10.109.10">
    <property type="entry name" value="Umud Fragment, subunit A"/>
    <property type="match status" value="1"/>
</dbReference>
<dbReference type="InterPro" id="IPR001387">
    <property type="entry name" value="Cro/C1-type_HTH"/>
</dbReference>
<comment type="caution">
    <text evidence="2">The sequence shown here is derived from an EMBL/GenBank/DDBJ whole genome shotgun (WGS) entry which is preliminary data.</text>
</comment>
<feature type="domain" description="HTH cro/C1-type" evidence="1">
    <location>
        <begin position="27"/>
        <end position="67"/>
    </location>
</feature>
<reference evidence="3" key="1">
    <citation type="journal article" date="2019" name="Int. J. Syst. Evol. Microbiol.">
        <title>The Global Catalogue of Microorganisms (GCM) 10K type strain sequencing project: providing services to taxonomists for standard genome sequencing and annotation.</title>
        <authorList>
            <consortium name="The Broad Institute Genomics Platform"/>
            <consortium name="The Broad Institute Genome Sequencing Center for Infectious Disease"/>
            <person name="Wu L."/>
            <person name="Ma J."/>
        </authorList>
    </citation>
    <scope>NUCLEOTIDE SEQUENCE [LARGE SCALE GENOMIC DNA]</scope>
    <source>
        <strain evidence="3">CCUG 50349</strain>
    </source>
</reference>
<dbReference type="EMBL" id="JBHSGW010000002">
    <property type="protein sequence ID" value="MFC4739173.1"/>
    <property type="molecule type" value="Genomic_DNA"/>
</dbReference>
<dbReference type="Gene3D" id="1.10.260.40">
    <property type="entry name" value="lambda repressor-like DNA-binding domains"/>
    <property type="match status" value="1"/>
</dbReference>
<dbReference type="InterPro" id="IPR010982">
    <property type="entry name" value="Lambda_DNA-bd_dom_sf"/>
</dbReference>
<organism evidence="2 3">
    <name type="scientific">Flavobacterium ponti</name>
    <dbReference type="NCBI Taxonomy" id="665133"/>
    <lineage>
        <taxon>Bacteria</taxon>
        <taxon>Pseudomonadati</taxon>
        <taxon>Bacteroidota</taxon>
        <taxon>Flavobacteriia</taxon>
        <taxon>Flavobacteriales</taxon>
        <taxon>Flavobacteriaceae</taxon>
        <taxon>Flavobacterium</taxon>
    </lineage>
</organism>
<dbReference type="Pfam" id="PF07022">
    <property type="entry name" value="Phage_CI_repr"/>
    <property type="match status" value="1"/>
</dbReference>
<name>A0ABV9P0R0_9FLAO</name>
<dbReference type="InterPro" id="IPR036286">
    <property type="entry name" value="LexA/Signal_pep-like_sf"/>
</dbReference>